<dbReference type="GO" id="GO:0000350">
    <property type="term" value="P:generation of catalytic spliceosome for second transesterification step"/>
    <property type="evidence" value="ECO:0007669"/>
    <property type="project" value="InterPro"/>
</dbReference>
<dbReference type="PANTHER" id="PTHR13021">
    <property type="entry name" value="PRE-MRNA-SPLICING FACTOR ISY1"/>
    <property type="match status" value="1"/>
</dbReference>
<name>A0A8S3RLP8_MYTED</name>
<dbReference type="SUPFAM" id="SSF140102">
    <property type="entry name" value="ISY1 domain-like"/>
    <property type="match status" value="1"/>
</dbReference>
<keyword evidence="3" id="KW-0539">Nucleus</keyword>
<evidence type="ECO:0000313" key="4">
    <source>
        <dbReference type="EMBL" id="CAG2210357.1"/>
    </source>
</evidence>
<dbReference type="InterPro" id="IPR009360">
    <property type="entry name" value="Isy1"/>
</dbReference>
<evidence type="ECO:0000256" key="3">
    <source>
        <dbReference type="ARBA" id="ARBA00023242"/>
    </source>
</evidence>
<dbReference type="Gene3D" id="1.10.287.660">
    <property type="entry name" value="Helix hairpin bin"/>
    <property type="match status" value="1"/>
</dbReference>
<proteinExistence type="inferred from homology"/>
<keyword evidence="5" id="KW-1185">Reference proteome</keyword>
<accession>A0A8S3RLP8</accession>
<reference evidence="4" key="1">
    <citation type="submission" date="2021-03" db="EMBL/GenBank/DDBJ databases">
        <authorList>
            <person name="Bekaert M."/>
        </authorList>
    </citation>
    <scope>NUCLEOTIDE SEQUENCE</scope>
</reference>
<evidence type="ECO:0000313" key="5">
    <source>
        <dbReference type="Proteomes" id="UP000683360"/>
    </source>
</evidence>
<dbReference type="FunFam" id="1.10.287.660:FF:000001">
    <property type="entry name" value="pre-mRNA-splicing factor ISY1 homolog"/>
    <property type="match status" value="1"/>
</dbReference>
<comment type="similarity">
    <text evidence="2">Belongs to the ISY1 family.</text>
</comment>
<comment type="subcellular location">
    <subcellularLocation>
        <location evidence="1">Nucleus</location>
    </subcellularLocation>
</comment>
<dbReference type="InterPro" id="IPR037200">
    <property type="entry name" value="Isy1_sf"/>
</dbReference>
<sequence length="333" mass="38585">MARNSEKAMTTLARWRAAHLEGGIKDQERRPYLATECDELHKCEKWRRQIIGEVSRKVAQIQNAGLGEFKLRDLNDEINKLLREKGHWEDRIKELGGADYKNVGPKILDTDGKEVPGNKGYKYFGAAKIYLEYETCLNKNVRNFDILVGLNRSLRIQHACLKGFDNCDKELFLFSALVEYHSPKMARKTRAEMMKNIDADYYGYRDEDDGIIIPQEIELEKKVWVSISVIVEKVSEWKEKQAAIAKGEVTPDEDVEMEEESLYKPDTEIVDDEEMKKEEKADKEEHFIAHVPVPSQKQIEEALVTRKKMELLQKYASDNLQDEEQESKQLLGV</sequence>
<dbReference type="OrthoDB" id="1739576at2759"/>
<organism evidence="4 5">
    <name type="scientific">Mytilus edulis</name>
    <name type="common">Blue mussel</name>
    <dbReference type="NCBI Taxonomy" id="6550"/>
    <lineage>
        <taxon>Eukaryota</taxon>
        <taxon>Metazoa</taxon>
        <taxon>Spiralia</taxon>
        <taxon>Lophotrochozoa</taxon>
        <taxon>Mollusca</taxon>
        <taxon>Bivalvia</taxon>
        <taxon>Autobranchia</taxon>
        <taxon>Pteriomorphia</taxon>
        <taxon>Mytilida</taxon>
        <taxon>Mytiloidea</taxon>
        <taxon>Mytilidae</taxon>
        <taxon>Mytilinae</taxon>
        <taxon>Mytilus</taxon>
    </lineage>
</organism>
<dbReference type="GO" id="GO:0005634">
    <property type="term" value="C:nucleus"/>
    <property type="evidence" value="ECO:0007669"/>
    <property type="project" value="UniProtKB-SubCell"/>
</dbReference>
<evidence type="ECO:0000256" key="1">
    <source>
        <dbReference type="ARBA" id="ARBA00004123"/>
    </source>
</evidence>
<comment type="caution">
    <text evidence="4">The sequence shown here is derived from an EMBL/GenBank/DDBJ whole genome shotgun (WGS) entry which is preliminary data.</text>
</comment>
<dbReference type="Proteomes" id="UP000683360">
    <property type="component" value="Unassembled WGS sequence"/>
</dbReference>
<evidence type="ECO:0000256" key="2">
    <source>
        <dbReference type="ARBA" id="ARBA00007002"/>
    </source>
</evidence>
<dbReference type="Pfam" id="PF06246">
    <property type="entry name" value="Isy1"/>
    <property type="match status" value="1"/>
</dbReference>
<gene>
    <name evidence="4" type="ORF">MEDL_24462</name>
</gene>
<dbReference type="EMBL" id="CAJPWZ010001229">
    <property type="protein sequence ID" value="CAG2210357.1"/>
    <property type="molecule type" value="Genomic_DNA"/>
</dbReference>
<dbReference type="AlphaFoldDB" id="A0A8S3RLP8"/>
<protein>
    <submittedName>
        <fullName evidence="4">ISY1</fullName>
    </submittedName>
</protein>
<dbReference type="InterPro" id="IPR029012">
    <property type="entry name" value="Helix_hairpin_bin_sf"/>
</dbReference>